<sequence>MDEEIRWGVVGPGRIAESVMTDFAHVPGARPVAVASRSADRAAAFARRHGLERAHGSYADIVADPDVDALYVATPHPQHHAVALAALDAGKALLVEKAFTATTEGAREVVERARARRVFVMEAMWTRFQPAVVRLRELVADGAIGEVRSVQADLGVARDYDPADRLFARELGGGALLDLGVYVVSFAQMLLGAPDTVHATGSLFPTGVDAEAALLLGYADGRSATLTTSLRHPTPGQARVFGTAGWIDVLPRFHHPRTIVLHRTGAEPEEVTRPPSGTGYSHEFAEVTACLRAGRTESAVMPLADTLAVQSVLGEAAGHLGVRHREDPDALQGADLFG</sequence>
<evidence type="ECO:0000256" key="2">
    <source>
        <dbReference type="ARBA" id="ARBA00023002"/>
    </source>
</evidence>
<dbReference type="RefSeq" id="WP_089306477.1">
    <property type="nucleotide sequence ID" value="NZ_FZOO01000007.1"/>
</dbReference>
<evidence type="ECO:0000313" key="6">
    <source>
        <dbReference type="Proteomes" id="UP000198373"/>
    </source>
</evidence>
<dbReference type="InterPro" id="IPR036291">
    <property type="entry name" value="NAD(P)-bd_dom_sf"/>
</dbReference>
<dbReference type="GO" id="GO:0016491">
    <property type="term" value="F:oxidoreductase activity"/>
    <property type="evidence" value="ECO:0007669"/>
    <property type="project" value="UniProtKB-KW"/>
</dbReference>
<feature type="domain" description="GFO/IDH/MocA-like oxidoreductase" evidence="4">
    <location>
        <begin position="133"/>
        <end position="247"/>
    </location>
</feature>
<dbReference type="Gene3D" id="3.30.360.10">
    <property type="entry name" value="Dihydrodipicolinate Reductase, domain 2"/>
    <property type="match status" value="1"/>
</dbReference>
<keyword evidence="2" id="KW-0560">Oxidoreductase</keyword>
<dbReference type="InterPro" id="IPR000683">
    <property type="entry name" value="Gfo/Idh/MocA-like_OxRdtase_N"/>
</dbReference>
<gene>
    <name evidence="5" type="ORF">SAMN06893096_107225</name>
</gene>
<organism evidence="5 6">
    <name type="scientific">Geodermatophilus pulveris</name>
    <dbReference type="NCBI Taxonomy" id="1564159"/>
    <lineage>
        <taxon>Bacteria</taxon>
        <taxon>Bacillati</taxon>
        <taxon>Actinomycetota</taxon>
        <taxon>Actinomycetes</taxon>
        <taxon>Geodermatophilales</taxon>
        <taxon>Geodermatophilaceae</taxon>
        <taxon>Geodermatophilus</taxon>
    </lineage>
</organism>
<dbReference type="Proteomes" id="UP000198373">
    <property type="component" value="Unassembled WGS sequence"/>
</dbReference>
<dbReference type="Pfam" id="PF01408">
    <property type="entry name" value="GFO_IDH_MocA"/>
    <property type="match status" value="1"/>
</dbReference>
<evidence type="ECO:0000259" key="3">
    <source>
        <dbReference type="Pfam" id="PF01408"/>
    </source>
</evidence>
<dbReference type="GO" id="GO:0000166">
    <property type="term" value="F:nucleotide binding"/>
    <property type="evidence" value="ECO:0007669"/>
    <property type="project" value="InterPro"/>
</dbReference>
<keyword evidence="6" id="KW-1185">Reference proteome</keyword>
<evidence type="ECO:0000256" key="1">
    <source>
        <dbReference type="ARBA" id="ARBA00010928"/>
    </source>
</evidence>
<dbReference type="InterPro" id="IPR050984">
    <property type="entry name" value="Gfo/Idh/MocA_domain"/>
</dbReference>
<dbReference type="PANTHER" id="PTHR22604">
    <property type="entry name" value="OXIDOREDUCTASES"/>
    <property type="match status" value="1"/>
</dbReference>
<evidence type="ECO:0000313" key="5">
    <source>
        <dbReference type="EMBL" id="SNS76859.1"/>
    </source>
</evidence>
<accession>A0A239H613</accession>
<dbReference type="InterPro" id="IPR055170">
    <property type="entry name" value="GFO_IDH_MocA-like_dom"/>
</dbReference>
<protein>
    <submittedName>
        <fullName evidence="5">Predicted dehydrogenase</fullName>
    </submittedName>
</protein>
<dbReference type="AlphaFoldDB" id="A0A239H613"/>
<comment type="similarity">
    <text evidence="1">Belongs to the Gfo/Idh/MocA family.</text>
</comment>
<dbReference type="PANTHER" id="PTHR22604:SF105">
    <property type="entry name" value="TRANS-1,2-DIHYDROBENZENE-1,2-DIOL DEHYDROGENASE"/>
    <property type="match status" value="1"/>
</dbReference>
<dbReference type="Gene3D" id="3.40.50.720">
    <property type="entry name" value="NAD(P)-binding Rossmann-like Domain"/>
    <property type="match status" value="1"/>
</dbReference>
<dbReference type="OrthoDB" id="9815825at2"/>
<dbReference type="SUPFAM" id="SSF55347">
    <property type="entry name" value="Glyceraldehyde-3-phosphate dehydrogenase-like, C-terminal domain"/>
    <property type="match status" value="1"/>
</dbReference>
<dbReference type="Pfam" id="PF22725">
    <property type="entry name" value="GFO_IDH_MocA_C3"/>
    <property type="match status" value="1"/>
</dbReference>
<name>A0A239H613_9ACTN</name>
<dbReference type="EMBL" id="FZOO01000007">
    <property type="protein sequence ID" value="SNS76859.1"/>
    <property type="molecule type" value="Genomic_DNA"/>
</dbReference>
<feature type="domain" description="Gfo/Idh/MocA-like oxidoreductase N-terminal" evidence="3">
    <location>
        <begin position="5"/>
        <end position="121"/>
    </location>
</feature>
<reference evidence="6" key="1">
    <citation type="submission" date="2017-06" db="EMBL/GenBank/DDBJ databases">
        <authorList>
            <person name="Varghese N."/>
            <person name="Submissions S."/>
        </authorList>
    </citation>
    <scope>NUCLEOTIDE SEQUENCE [LARGE SCALE GENOMIC DNA]</scope>
    <source>
        <strain evidence="6">DSM 46839</strain>
    </source>
</reference>
<dbReference type="SUPFAM" id="SSF51735">
    <property type="entry name" value="NAD(P)-binding Rossmann-fold domains"/>
    <property type="match status" value="1"/>
</dbReference>
<evidence type="ECO:0000259" key="4">
    <source>
        <dbReference type="Pfam" id="PF22725"/>
    </source>
</evidence>
<proteinExistence type="inferred from homology"/>